<sequence length="293" mass="33634">MNELFEIYKRIEYLRNNGVKMKEIADHTQMAASVLSSLYSSVLPTFIGEVKKGIAEEEALDYALSQVNNVSKKRLLGNLEDMKERLFELEPPQGGEKRKSPFWDMMARESQVSAQEAYNYSGIYISYSLSSAADALKVEPYLITASENNEYVRVVHMSAYNTTHSGVGLFNNHTSSYILFNERESPELALFTIYLQLPMYDFPKMLKGLYLCLDYNRNPIARRILFVKHSDSTDMDDFLALKGEIIPKEQIPDDLLPYYNYTCQPGDFIKTCTVPSPSLDTQDLEREKKMLEL</sequence>
<accession>A0A6N3AQ94</accession>
<reference evidence="1" key="1">
    <citation type="submission" date="2019-11" db="EMBL/GenBank/DDBJ databases">
        <authorList>
            <person name="Feng L."/>
        </authorList>
    </citation>
    <scope>NUCLEOTIDE SEQUENCE</scope>
    <source>
        <strain evidence="1">PclaraLFYP37</strain>
    </source>
</reference>
<dbReference type="EMBL" id="CACRUT010000008">
    <property type="protein sequence ID" value="VYT94564.1"/>
    <property type="molecule type" value="Genomic_DNA"/>
</dbReference>
<gene>
    <name evidence="1" type="ORF">PCLFYP37_01539</name>
</gene>
<dbReference type="GeneID" id="98396982"/>
<name>A0A6N3AQ94_9BACT</name>
<dbReference type="RefSeq" id="WP_008616733.1">
    <property type="nucleotide sequence ID" value="NZ_CABMOJ010000002.1"/>
</dbReference>
<dbReference type="AlphaFoldDB" id="A0A6N3AQ94"/>
<protein>
    <submittedName>
        <fullName evidence="1">Uncharacterized protein</fullName>
    </submittedName>
</protein>
<evidence type="ECO:0000313" key="1">
    <source>
        <dbReference type="EMBL" id="VYT94564.1"/>
    </source>
</evidence>
<organism evidence="1">
    <name type="scientific">Paraprevotella clara</name>
    <dbReference type="NCBI Taxonomy" id="454154"/>
    <lineage>
        <taxon>Bacteria</taxon>
        <taxon>Pseudomonadati</taxon>
        <taxon>Bacteroidota</taxon>
        <taxon>Bacteroidia</taxon>
        <taxon>Bacteroidales</taxon>
        <taxon>Prevotellaceae</taxon>
        <taxon>Paraprevotella</taxon>
    </lineage>
</organism>
<proteinExistence type="predicted"/>